<dbReference type="InterPro" id="IPR007325">
    <property type="entry name" value="KFase/CYL"/>
</dbReference>
<dbReference type="GO" id="GO:0019441">
    <property type="term" value="P:L-tryptophan catabolic process to kynurenine"/>
    <property type="evidence" value="ECO:0007669"/>
    <property type="project" value="InterPro"/>
</dbReference>
<accession>A0A2T7G462</accession>
<protein>
    <submittedName>
        <fullName evidence="2">Cyclase</fullName>
    </submittedName>
</protein>
<dbReference type="AlphaFoldDB" id="A0A2T7G462"/>
<evidence type="ECO:0000313" key="2">
    <source>
        <dbReference type="EMBL" id="PVA09209.1"/>
    </source>
</evidence>
<dbReference type="EMBL" id="QCYH01000010">
    <property type="protein sequence ID" value="PVA09209.1"/>
    <property type="molecule type" value="Genomic_DNA"/>
</dbReference>
<dbReference type="Gene3D" id="3.50.30.50">
    <property type="entry name" value="Putative cyclase"/>
    <property type="match status" value="1"/>
</dbReference>
<organism evidence="2 3">
    <name type="scientific">Pelagivirga sediminicola</name>
    <dbReference type="NCBI Taxonomy" id="2170575"/>
    <lineage>
        <taxon>Bacteria</taxon>
        <taxon>Pseudomonadati</taxon>
        <taxon>Pseudomonadota</taxon>
        <taxon>Alphaproteobacteria</taxon>
        <taxon>Rhodobacterales</taxon>
        <taxon>Paracoccaceae</taxon>
        <taxon>Pelagivirga</taxon>
    </lineage>
</organism>
<dbReference type="Pfam" id="PF04199">
    <property type="entry name" value="Cyclase"/>
    <property type="match status" value="1"/>
</dbReference>
<dbReference type="RefSeq" id="WP_108693044.1">
    <property type="nucleotide sequence ID" value="NZ_QCYH01000010.1"/>
</dbReference>
<sequence length="259" mass="27231">MTKPVLTLFAALLASSASAQDLSKGTWIDLTHAFNSDSVYWPTANMFEQTEIFAGHTEGGYYYSSYDFASSEHGGTHLDAPVHFAEGGHSSDEIPIEQLIGPGFVIDVTRQSAEDVDYLVSAADIEAFEAEHGEIPQGAIVLLNTGRAGLYPDRETYMGTAARGQEAVADLHFPGLGVDGAELLVARGIGAVGLDTPSIDYGQSADFATHVALMTNNIAAFENVADMSALPATGSTIIAMPMKIEGGSGGPLRIIAHLP</sequence>
<proteinExistence type="predicted"/>
<feature type="chain" id="PRO_5015612386" evidence="1">
    <location>
        <begin position="20"/>
        <end position="259"/>
    </location>
</feature>
<evidence type="ECO:0000256" key="1">
    <source>
        <dbReference type="SAM" id="SignalP"/>
    </source>
</evidence>
<keyword evidence="3" id="KW-1185">Reference proteome</keyword>
<comment type="caution">
    <text evidence="2">The sequence shown here is derived from an EMBL/GenBank/DDBJ whole genome shotgun (WGS) entry which is preliminary data.</text>
</comment>
<dbReference type="PANTHER" id="PTHR31118">
    <property type="entry name" value="CYCLASE-LIKE PROTEIN 2"/>
    <property type="match status" value="1"/>
</dbReference>
<keyword evidence="1" id="KW-0732">Signal</keyword>
<reference evidence="2 3" key="1">
    <citation type="submission" date="2018-04" db="EMBL/GenBank/DDBJ databases">
        <title>Pelagivirga bohaiensis gen. nov., sp. nov., a bacterium isolated from the Bohai Sea.</title>
        <authorList>
            <person name="Ji X."/>
        </authorList>
    </citation>
    <scope>NUCLEOTIDE SEQUENCE [LARGE SCALE GENOMIC DNA]</scope>
    <source>
        <strain evidence="2 3">BH-SD19</strain>
    </source>
</reference>
<dbReference type="InterPro" id="IPR037175">
    <property type="entry name" value="KFase_sf"/>
</dbReference>
<dbReference type="SUPFAM" id="SSF102198">
    <property type="entry name" value="Putative cyclase"/>
    <property type="match status" value="1"/>
</dbReference>
<feature type="signal peptide" evidence="1">
    <location>
        <begin position="1"/>
        <end position="19"/>
    </location>
</feature>
<evidence type="ECO:0000313" key="3">
    <source>
        <dbReference type="Proteomes" id="UP000244446"/>
    </source>
</evidence>
<dbReference type="Proteomes" id="UP000244446">
    <property type="component" value="Unassembled WGS sequence"/>
</dbReference>
<dbReference type="GO" id="GO:0004061">
    <property type="term" value="F:arylformamidase activity"/>
    <property type="evidence" value="ECO:0007669"/>
    <property type="project" value="InterPro"/>
</dbReference>
<dbReference type="PANTHER" id="PTHR31118:SF12">
    <property type="entry name" value="CYCLASE-LIKE PROTEIN 2"/>
    <property type="match status" value="1"/>
</dbReference>
<name>A0A2T7G462_9RHOB</name>
<dbReference type="OrthoDB" id="9777007at2"/>
<gene>
    <name evidence="2" type="ORF">DC366_14995</name>
</gene>